<proteinExistence type="predicted"/>
<evidence type="ECO:0000256" key="2">
    <source>
        <dbReference type="SAM" id="Phobius"/>
    </source>
</evidence>
<feature type="transmembrane region" description="Helical" evidence="2">
    <location>
        <begin position="60"/>
        <end position="80"/>
    </location>
</feature>
<feature type="transmembrane region" description="Helical" evidence="2">
    <location>
        <begin position="27"/>
        <end position="48"/>
    </location>
</feature>
<keyword evidence="4" id="KW-1185">Reference proteome</keyword>
<name>A0A5C6CK17_9BACT</name>
<accession>A0A5C6CK17</accession>
<organism evidence="3 4">
    <name type="scientific">Novipirellula galeiformis</name>
    <dbReference type="NCBI Taxonomy" id="2528004"/>
    <lineage>
        <taxon>Bacteria</taxon>
        <taxon>Pseudomonadati</taxon>
        <taxon>Planctomycetota</taxon>
        <taxon>Planctomycetia</taxon>
        <taxon>Pirellulales</taxon>
        <taxon>Pirellulaceae</taxon>
        <taxon>Novipirellula</taxon>
    </lineage>
</organism>
<feature type="compositionally biased region" description="Basic and acidic residues" evidence="1">
    <location>
        <begin position="557"/>
        <end position="580"/>
    </location>
</feature>
<dbReference type="Proteomes" id="UP000316304">
    <property type="component" value="Unassembled WGS sequence"/>
</dbReference>
<gene>
    <name evidence="3" type="ORF">Pla52o_15110</name>
</gene>
<keyword evidence="2" id="KW-1133">Transmembrane helix</keyword>
<keyword evidence="2" id="KW-0472">Membrane</keyword>
<evidence type="ECO:0000256" key="1">
    <source>
        <dbReference type="SAM" id="MobiDB-lite"/>
    </source>
</evidence>
<protein>
    <submittedName>
        <fullName evidence="3">Uncharacterized protein</fullName>
    </submittedName>
</protein>
<reference evidence="3 4" key="1">
    <citation type="submission" date="2019-02" db="EMBL/GenBank/DDBJ databases">
        <title>Deep-cultivation of Planctomycetes and their phenomic and genomic characterization uncovers novel biology.</title>
        <authorList>
            <person name="Wiegand S."/>
            <person name="Jogler M."/>
            <person name="Boedeker C."/>
            <person name="Pinto D."/>
            <person name="Vollmers J."/>
            <person name="Rivas-Marin E."/>
            <person name="Kohn T."/>
            <person name="Peeters S.H."/>
            <person name="Heuer A."/>
            <person name="Rast P."/>
            <person name="Oberbeckmann S."/>
            <person name="Bunk B."/>
            <person name="Jeske O."/>
            <person name="Meyerdierks A."/>
            <person name="Storesund J.E."/>
            <person name="Kallscheuer N."/>
            <person name="Luecker S."/>
            <person name="Lage O.M."/>
            <person name="Pohl T."/>
            <person name="Merkel B.J."/>
            <person name="Hornburger P."/>
            <person name="Mueller R.-W."/>
            <person name="Bruemmer F."/>
            <person name="Labrenz M."/>
            <person name="Spormann A.M."/>
            <person name="Op Den Camp H."/>
            <person name="Overmann J."/>
            <person name="Amann R."/>
            <person name="Jetten M.S.M."/>
            <person name="Mascher T."/>
            <person name="Medema M.H."/>
            <person name="Devos D.P."/>
            <person name="Kaster A.-K."/>
            <person name="Ovreas L."/>
            <person name="Rohde M."/>
            <person name="Galperin M.Y."/>
            <person name="Jogler C."/>
        </authorList>
    </citation>
    <scope>NUCLEOTIDE SEQUENCE [LARGE SCALE GENOMIC DNA]</scope>
    <source>
        <strain evidence="3 4">Pla52o</strain>
    </source>
</reference>
<dbReference type="EMBL" id="SJPT01000002">
    <property type="protein sequence ID" value="TWU25213.1"/>
    <property type="molecule type" value="Genomic_DNA"/>
</dbReference>
<dbReference type="RefSeq" id="WP_146593879.1">
    <property type="nucleotide sequence ID" value="NZ_SJPT01000002.1"/>
</dbReference>
<sequence length="580" mass="64489">MKYALIITGLLAALAIAAPTLVVVGYFFLIIPGLILTIAPSVFVYLVVAAMVRRLLPMSTSVAATATAFCVAILLGWAVMQPFRMAAITQYEAHRLLDVTPPRPIKLDGHVRLEMLDRRENPKCDHLCLAVLDSPGVQSITAVTVGRDKQSDGLRSDAYALVSAQANSTAGIFPYEAGQIVREFGPLIQMYPRVKLRKAAKAVEANWAIRLTQHERLRNVAPVAADDADWVIRIENQANARQSTLRRLTIVDSNGTVRFRKTYRKQYVPARMFYIGFRLHGGGGTISGASFQFGQQRLEAGERSLKPESALLSAIEFPLPRCDPTALIQLRDQVEQALDDPEATAVRLDLARQFLGLFFFDAAPHDHALIARILADDRVSNIDEQIKNVFSKDKTPLAMRESYAQRITMDHTSASLRRRLAEGLASLPAGTFADPNESHLKIWESPEIYQDAAPFIGNLSDLDPQRAMPMLEAALTTAIELPTWQERRALIDGIRVALIRLGPQASAATPRIRELFLRRPSPILKSAKDADQWRLALTRMGVEIQELPVFPNQSSESVEKAHRRVADKLRRYEQAPKDDP</sequence>
<keyword evidence="2" id="KW-0812">Transmembrane</keyword>
<dbReference type="OrthoDB" id="251341at2"/>
<dbReference type="AlphaFoldDB" id="A0A5C6CK17"/>
<evidence type="ECO:0000313" key="4">
    <source>
        <dbReference type="Proteomes" id="UP000316304"/>
    </source>
</evidence>
<feature type="region of interest" description="Disordered" evidence="1">
    <location>
        <begin position="553"/>
        <end position="580"/>
    </location>
</feature>
<comment type="caution">
    <text evidence="3">The sequence shown here is derived from an EMBL/GenBank/DDBJ whole genome shotgun (WGS) entry which is preliminary data.</text>
</comment>
<evidence type="ECO:0000313" key="3">
    <source>
        <dbReference type="EMBL" id="TWU25213.1"/>
    </source>
</evidence>